<feature type="compositionally biased region" description="Polar residues" evidence="1">
    <location>
        <begin position="367"/>
        <end position="378"/>
    </location>
</feature>
<feature type="compositionally biased region" description="Low complexity" evidence="1">
    <location>
        <begin position="89"/>
        <end position="103"/>
    </location>
</feature>
<feature type="region of interest" description="Disordered" evidence="1">
    <location>
        <begin position="668"/>
        <end position="787"/>
    </location>
</feature>
<protein>
    <submittedName>
        <fullName evidence="2">Uncharacterized protein</fullName>
    </submittedName>
</protein>
<feature type="compositionally biased region" description="Basic and acidic residues" evidence="1">
    <location>
        <begin position="105"/>
        <end position="118"/>
    </location>
</feature>
<feature type="compositionally biased region" description="Polar residues" evidence="1">
    <location>
        <begin position="513"/>
        <end position="527"/>
    </location>
</feature>
<evidence type="ECO:0000313" key="2">
    <source>
        <dbReference type="EMBL" id="CAL8113396.1"/>
    </source>
</evidence>
<reference evidence="2 3" key="1">
    <citation type="submission" date="2024-08" db="EMBL/GenBank/DDBJ databases">
        <authorList>
            <person name="Cucini C."/>
            <person name="Frati F."/>
        </authorList>
    </citation>
    <scope>NUCLEOTIDE SEQUENCE [LARGE SCALE GENOMIC DNA]</scope>
</reference>
<evidence type="ECO:0000313" key="3">
    <source>
        <dbReference type="Proteomes" id="UP001642540"/>
    </source>
</evidence>
<feature type="compositionally biased region" description="Polar residues" evidence="1">
    <location>
        <begin position="1"/>
        <end position="38"/>
    </location>
</feature>
<dbReference type="Proteomes" id="UP001642540">
    <property type="component" value="Unassembled WGS sequence"/>
</dbReference>
<feature type="compositionally biased region" description="Pro residues" evidence="1">
    <location>
        <begin position="536"/>
        <end position="545"/>
    </location>
</feature>
<feature type="region of interest" description="Disordered" evidence="1">
    <location>
        <begin position="1"/>
        <end position="121"/>
    </location>
</feature>
<organism evidence="2 3">
    <name type="scientific">Orchesella dallaii</name>
    <dbReference type="NCBI Taxonomy" id="48710"/>
    <lineage>
        <taxon>Eukaryota</taxon>
        <taxon>Metazoa</taxon>
        <taxon>Ecdysozoa</taxon>
        <taxon>Arthropoda</taxon>
        <taxon>Hexapoda</taxon>
        <taxon>Collembola</taxon>
        <taxon>Entomobryomorpha</taxon>
        <taxon>Entomobryoidea</taxon>
        <taxon>Orchesellidae</taxon>
        <taxon>Orchesellinae</taxon>
        <taxon>Orchesella</taxon>
    </lineage>
</organism>
<evidence type="ECO:0000256" key="1">
    <source>
        <dbReference type="SAM" id="MobiDB-lite"/>
    </source>
</evidence>
<name>A0ABP1QWW4_9HEXA</name>
<gene>
    <name evidence="2" type="ORF">ODALV1_LOCUS16002</name>
</gene>
<accession>A0ABP1QWW4</accession>
<feature type="compositionally biased region" description="Basic residues" evidence="1">
    <location>
        <begin position="474"/>
        <end position="489"/>
    </location>
</feature>
<feature type="compositionally biased region" description="Basic residues" evidence="1">
    <location>
        <begin position="47"/>
        <end position="62"/>
    </location>
</feature>
<comment type="caution">
    <text evidence="2">The sequence shown here is derived from an EMBL/GenBank/DDBJ whole genome shotgun (WGS) entry which is preliminary data.</text>
</comment>
<feature type="compositionally biased region" description="Low complexity" evidence="1">
    <location>
        <begin position="380"/>
        <end position="394"/>
    </location>
</feature>
<proteinExistence type="predicted"/>
<feature type="region of interest" description="Disordered" evidence="1">
    <location>
        <begin position="474"/>
        <end position="587"/>
    </location>
</feature>
<feature type="compositionally biased region" description="Basic residues" evidence="1">
    <location>
        <begin position="214"/>
        <end position="224"/>
    </location>
</feature>
<feature type="compositionally biased region" description="Basic and acidic residues" evidence="1">
    <location>
        <begin position="244"/>
        <end position="253"/>
    </location>
</feature>
<feature type="compositionally biased region" description="Basic residues" evidence="1">
    <location>
        <begin position="351"/>
        <end position="362"/>
    </location>
</feature>
<feature type="compositionally biased region" description="Polar residues" evidence="1">
    <location>
        <begin position="749"/>
        <end position="776"/>
    </location>
</feature>
<dbReference type="EMBL" id="CAXLJM020000049">
    <property type="protein sequence ID" value="CAL8113396.1"/>
    <property type="molecule type" value="Genomic_DNA"/>
</dbReference>
<sequence>MRQLPANSGGATSTTENSRSRSQQANESAGVTTLSNGSVKEPIVTRSKSRLRVGRRLSGRSPKKPDTPHRANDTYHEAPHRRKLDRGASTTSSGQSSPSSSSPKNDGHNSERSSEKVYARHYKSYRRLNGIKSRRGDISMVENHSRTLRKGDAEDSIEDSPRTYENRRSVVRNRLRGNRAATNKNSVVHQNGTSSPSVQKGTRSSTNSRVRQIMLRRKKQHSRRSGSNELSSASPSPQSSPKNGRLDVSERKDRAGKRRSALWVLNCEAESFLFGETAADKHEVELPPLAPPSPPPKKRRKWRVTELAHLLEKSPILESKLRKSSSSESGSDMQRDVSPPRQRLKPNAPRTPRRVRNIKRREKTPEMCSTSSKSVKGRNQQEQVLSPQPQPELLSPIPFLYSPDSAADHEAKTVQFQQMLANVNWRYSFEEPPTSESWYNAFSRTEDSIVPYSSFVNPLHEPLVLPYEMDKPIRRSRSKPVRNSRKSPRCHASTLAILSSERPTRSTRSSVTLDSSPTPPANTLQPESTLSALLTSPPPPTPHPPTTYATASTSSSVTTRVSPPKCIPTTSRRRNPSSPKANQSESKRELSAAQYLWDSVQFLSDPYVVALLAGENPDTVQDHSEHTKNNNKGFIKNHRCNNNNNYVVNNCPVRHMVKNLEASERKASLRSGDISSSTVAGPNSSNVTNSRLASLPKCSSRNHSHGTNHVGGSQPISPPFGSNDRVANVNGVSRRFTSRSPPLLSPPTKQTNCHASRLSPKNSKGTNAKQSKSLKGSGSEGDNGLISYEKSSKKTPIVLVTDICSATTKTKINSWDEESLFIGDGLPPLPSWPV</sequence>
<feature type="region of interest" description="Disordered" evidence="1">
    <location>
        <begin position="315"/>
        <end position="394"/>
    </location>
</feature>
<feature type="compositionally biased region" description="Low complexity" evidence="1">
    <location>
        <begin position="546"/>
        <end position="564"/>
    </location>
</feature>
<feature type="compositionally biased region" description="Polar residues" evidence="1">
    <location>
        <begin position="673"/>
        <end position="699"/>
    </location>
</feature>
<feature type="compositionally biased region" description="Low complexity" evidence="1">
    <location>
        <begin position="733"/>
        <end position="748"/>
    </location>
</feature>
<feature type="compositionally biased region" description="Basic and acidic residues" evidence="1">
    <location>
        <begin position="63"/>
        <end position="78"/>
    </location>
</feature>
<feature type="compositionally biased region" description="Low complexity" evidence="1">
    <location>
        <begin position="225"/>
        <end position="241"/>
    </location>
</feature>
<keyword evidence="3" id="KW-1185">Reference proteome</keyword>
<feature type="region of interest" description="Disordered" evidence="1">
    <location>
        <begin position="136"/>
        <end position="258"/>
    </location>
</feature>
<feature type="compositionally biased region" description="Polar residues" evidence="1">
    <location>
        <begin position="180"/>
        <end position="210"/>
    </location>
</feature>
<feature type="compositionally biased region" description="Basic and acidic residues" evidence="1">
    <location>
        <begin position="143"/>
        <end position="168"/>
    </location>
</feature>